<keyword evidence="6" id="KW-0418">Kinase</keyword>
<dbReference type="GO" id="GO:0009401">
    <property type="term" value="P:phosphoenolpyruvate-dependent sugar phosphotransferase system"/>
    <property type="evidence" value="ECO:0007669"/>
    <property type="project" value="UniProtKB-KW"/>
</dbReference>
<feature type="domain" description="PTS EIIA type-1" evidence="7">
    <location>
        <begin position="30"/>
        <end position="134"/>
    </location>
</feature>
<evidence type="ECO:0000256" key="1">
    <source>
        <dbReference type="ARBA" id="ARBA00004496"/>
    </source>
</evidence>
<evidence type="ECO:0000256" key="6">
    <source>
        <dbReference type="ARBA" id="ARBA00022777"/>
    </source>
</evidence>
<dbReference type="FunFam" id="2.70.70.10:FF:000001">
    <property type="entry name" value="PTS system glucose-specific IIA component"/>
    <property type="match status" value="1"/>
</dbReference>
<dbReference type="SUPFAM" id="SSF51261">
    <property type="entry name" value="Duplicated hybrid motif"/>
    <property type="match status" value="1"/>
</dbReference>
<dbReference type="PANTHER" id="PTHR45008:SF1">
    <property type="entry name" value="PTS SYSTEM GLUCOSE-SPECIFIC EIIA COMPONENT"/>
    <property type="match status" value="1"/>
</dbReference>
<dbReference type="PROSITE" id="PS00371">
    <property type="entry name" value="PTS_EIIA_TYPE_1_HIS"/>
    <property type="match status" value="1"/>
</dbReference>
<dbReference type="RefSeq" id="WP_118888550.1">
    <property type="nucleotide sequence ID" value="NZ_JAMAWL010000021.1"/>
</dbReference>
<dbReference type="EMBL" id="QWEH01000001">
    <property type="protein sequence ID" value="RHW35527.1"/>
    <property type="molecule type" value="Genomic_DNA"/>
</dbReference>
<proteinExistence type="predicted"/>
<keyword evidence="2" id="KW-0813">Transport</keyword>
<dbReference type="InterPro" id="IPR011055">
    <property type="entry name" value="Dup_hybrid_motif"/>
</dbReference>
<dbReference type="GO" id="GO:0005737">
    <property type="term" value="C:cytoplasm"/>
    <property type="evidence" value="ECO:0007669"/>
    <property type="project" value="UniProtKB-SubCell"/>
</dbReference>
<evidence type="ECO:0000313" key="8">
    <source>
        <dbReference type="EMBL" id="RHW35527.1"/>
    </source>
</evidence>
<evidence type="ECO:0000256" key="5">
    <source>
        <dbReference type="ARBA" id="ARBA00022683"/>
    </source>
</evidence>
<dbReference type="InterPro" id="IPR050890">
    <property type="entry name" value="PTS_EIIA_component"/>
</dbReference>
<dbReference type="Pfam" id="PF00358">
    <property type="entry name" value="PTS_EIIA_1"/>
    <property type="match status" value="1"/>
</dbReference>
<accession>A0A417YPA3</accession>
<evidence type="ECO:0000313" key="9">
    <source>
        <dbReference type="Proteomes" id="UP000285456"/>
    </source>
</evidence>
<dbReference type="GO" id="GO:0016301">
    <property type="term" value="F:kinase activity"/>
    <property type="evidence" value="ECO:0007669"/>
    <property type="project" value="UniProtKB-KW"/>
</dbReference>
<name>A0A417YPA3_9BACI</name>
<dbReference type="PANTHER" id="PTHR45008">
    <property type="entry name" value="PTS SYSTEM GLUCOSE-SPECIFIC EIIA COMPONENT"/>
    <property type="match status" value="1"/>
</dbReference>
<evidence type="ECO:0000256" key="2">
    <source>
        <dbReference type="ARBA" id="ARBA00022448"/>
    </source>
</evidence>
<reference evidence="8 9" key="1">
    <citation type="journal article" date="2007" name="Int. J. Syst. Evol. Microbiol.">
        <title>Oceanobacillus profundus sp. nov., isolated from a deep-sea sediment core.</title>
        <authorList>
            <person name="Kim Y.G."/>
            <person name="Choi D.H."/>
            <person name="Hyun S."/>
            <person name="Cho B.C."/>
        </authorList>
    </citation>
    <scope>NUCLEOTIDE SEQUENCE [LARGE SCALE GENOMIC DNA]</scope>
    <source>
        <strain evidence="8 9">DSM 18246</strain>
    </source>
</reference>
<keyword evidence="4" id="KW-0808">Transferase</keyword>
<comment type="subcellular location">
    <subcellularLocation>
        <location evidence="1">Cytoplasm</location>
    </subcellularLocation>
</comment>
<evidence type="ECO:0000256" key="3">
    <source>
        <dbReference type="ARBA" id="ARBA00022597"/>
    </source>
</evidence>
<gene>
    <name evidence="8" type="ORF">D1B32_02570</name>
</gene>
<keyword evidence="5" id="KW-0598">Phosphotransferase system</keyword>
<dbReference type="PROSITE" id="PS51093">
    <property type="entry name" value="PTS_EIIA_TYPE_1"/>
    <property type="match status" value="1"/>
</dbReference>
<keyword evidence="3 8" id="KW-0762">Sugar transport</keyword>
<comment type="caution">
    <text evidence="8">The sequence shown here is derived from an EMBL/GenBank/DDBJ whole genome shotgun (WGS) entry which is preliminary data.</text>
</comment>
<sequence length="163" mass="17752">MFKKLFKQKKEENIVAPLNGKIVPMEEVPDPVFNQKMMGEGIAIVPEEGMVYSPVNGKIIQLAETKHAIGLITEGGVEILIHIGLETVGLKGEGFTTKVNVGDEVIAGQLLMEVDLEYIGEHASDTITPIVITNSAEGNKTYRFTSEKLAKAKETVIITAEDK</sequence>
<keyword evidence="9" id="KW-1185">Reference proteome</keyword>
<evidence type="ECO:0000256" key="4">
    <source>
        <dbReference type="ARBA" id="ARBA00022679"/>
    </source>
</evidence>
<dbReference type="NCBIfam" id="TIGR00830">
    <property type="entry name" value="PTBA"/>
    <property type="match status" value="1"/>
</dbReference>
<organism evidence="8 9">
    <name type="scientific">Oceanobacillus profundus</name>
    <dbReference type="NCBI Taxonomy" id="372463"/>
    <lineage>
        <taxon>Bacteria</taxon>
        <taxon>Bacillati</taxon>
        <taxon>Bacillota</taxon>
        <taxon>Bacilli</taxon>
        <taxon>Bacillales</taxon>
        <taxon>Bacillaceae</taxon>
        <taxon>Oceanobacillus</taxon>
    </lineage>
</organism>
<evidence type="ECO:0000259" key="7">
    <source>
        <dbReference type="PROSITE" id="PS51093"/>
    </source>
</evidence>
<dbReference type="InterPro" id="IPR001127">
    <property type="entry name" value="PTS_EIIA_1_perm"/>
</dbReference>
<dbReference type="AlphaFoldDB" id="A0A417YPA3"/>
<dbReference type="Gene3D" id="2.70.70.10">
    <property type="entry name" value="Glucose Permease (Domain IIA)"/>
    <property type="match status" value="1"/>
</dbReference>
<dbReference type="OrthoDB" id="92465at2"/>
<protein>
    <submittedName>
        <fullName evidence="8">PTS glucose transporter subunit IIA</fullName>
    </submittedName>
</protein>
<dbReference type="Proteomes" id="UP000285456">
    <property type="component" value="Unassembled WGS sequence"/>
</dbReference>